<evidence type="ECO:0000256" key="1">
    <source>
        <dbReference type="SAM" id="Phobius"/>
    </source>
</evidence>
<dbReference type="AlphaFoldDB" id="C5DM80"/>
<dbReference type="GeneID" id="8293597"/>
<keyword evidence="1" id="KW-0472">Membrane</keyword>
<keyword evidence="1" id="KW-1133">Transmembrane helix</keyword>
<dbReference type="OrthoDB" id="4138492at2759"/>
<organism evidence="2 3">
    <name type="scientific">Lachancea thermotolerans (strain ATCC 56472 / CBS 6340 / NRRL Y-8284)</name>
    <name type="common">Yeast</name>
    <name type="synonym">Kluyveromyces thermotolerans</name>
    <dbReference type="NCBI Taxonomy" id="559295"/>
    <lineage>
        <taxon>Eukaryota</taxon>
        <taxon>Fungi</taxon>
        <taxon>Dikarya</taxon>
        <taxon>Ascomycota</taxon>
        <taxon>Saccharomycotina</taxon>
        <taxon>Saccharomycetes</taxon>
        <taxon>Saccharomycetales</taxon>
        <taxon>Saccharomycetaceae</taxon>
        <taxon>Lachancea</taxon>
    </lineage>
</organism>
<dbReference type="HOGENOM" id="CLU_042082_0_0_1"/>
<reference evidence="2 3" key="1">
    <citation type="journal article" date="2009" name="Genome Res.">
        <title>Comparative genomics of protoploid Saccharomycetaceae.</title>
        <authorList>
            <consortium name="The Genolevures Consortium"/>
            <person name="Souciet J.-L."/>
            <person name="Dujon B."/>
            <person name="Gaillardin C."/>
            <person name="Johnston M."/>
            <person name="Baret P.V."/>
            <person name="Cliften P."/>
            <person name="Sherman D.J."/>
            <person name="Weissenbach J."/>
            <person name="Westhof E."/>
            <person name="Wincker P."/>
            <person name="Jubin C."/>
            <person name="Poulain J."/>
            <person name="Barbe V."/>
            <person name="Segurens B."/>
            <person name="Artiguenave F."/>
            <person name="Anthouard V."/>
            <person name="Vacherie B."/>
            <person name="Val M.-E."/>
            <person name="Fulton R.S."/>
            <person name="Minx P."/>
            <person name="Wilson R."/>
            <person name="Durrens P."/>
            <person name="Jean G."/>
            <person name="Marck C."/>
            <person name="Martin T."/>
            <person name="Nikolski M."/>
            <person name="Rolland T."/>
            <person name="Seret M.-L."/>
            <person name="Casaregola S."/>
            <person name="Despons L."/>
            <person name="Fairhead C."/>
            <person name="Fischer G."/>
            <person name="Lafontaine I."/>
            <person name="Leh V."/>
            <person name="Lemaire M."/>
            <person name="de Montigny J."/>
            <person name="Neuveglise C."/>
            <person name="Thierry A."/>
            <person name="Blanc-Lenfle I."/>
            <person name="Bleykasten C."/>
            <person name="Diffels J."/>
            <person name="Fritsch E."/>
            <person name="Frangeul L."/>
            <person name="Goeffon A."/>
            <person name="Jauniaux N."/>
            <person name="Kachouri-Lafond R."/>
            <person name="Payen C."/>
            <person name="Potier S."/>
            <person name="Pribylova L."/>
            <person name="Ozanne C."/>
            <person name="Richard G.-F."/>
            <person name="Sacerdot C."/>
            <person name="Straub M.-L."/>
            <person name="Talla E."/>
        </authorList>
    </citation>
    <scope>NUCLEOTIDE SEQUENCE [LARGE SCALE GENOMIC DNA]</scope>
    <source>
        <strain evidence="3">ATCC 56472 / CBS 6340 / NRRL Y-8284</strain>
    </source>
</reference>
<dbReference type="InParanoid" id="C5DM80"/>
<evidence type="ECO:0000313" key="3">
    <source>
        <dbReference type="Proteomes" id="UP000002036"/>
    </source>
</evidence>
<dbReference type="Proteomes" id="UP000002036">
    <property type="component" value="Chromosome G"/>
</dbReference>
<keyword evidence="1" id="KW-0812">Transmembrane</keyword>
<dbReference type="eggNOG" id="ENOG502QWA5">
    <property type="taxonomic scope" value="Eukaryota"/>
</dbReference>
<dbReference type="FunCoup" id="C5DM80">
    <property type="interactions" value="45"/>
</dbReference>
<feature type="transmembrane region" description="Helical" evidence="1">
    <location>
        <begin position="6"/>
        <end position="28"/>
    </location>
</feature>
<accession>C5DM80</accession>
<evidence type="ECO:0000313" key="2">
    <source>
        <dbReference type="EMBL" id="CAR24891.1"/>
    </source>
</evidence>
<sequence>MLYVSLKLITTISLVVVASVWFGSKLVINSRRDLHPIALNGQANVGPTRKEKETAVYRNFTVPPGFPLSTGLGLSMGYKLRNGNFGDIWSNIMSLSAENFVELSGQEYSVKKINAISKCLSKYVVQHSESGRLGIAAPIFELPGFTISIAGLMSSLNDVIPVFLSSVPRSKQELDILAIDSWTTFHQMNGSHKWYKIVIVCNDHSGQPPQTIPPNVVTWKDIVSNQEEDTVFEYEPPKDNSDDTKLLAIVSSPWNLSTSFSHMALVSSVSAFIKSFPMDNELSGKDHLTVVIEEATKYYYPIQVWTKILTTLLHGGSASLLYAEPKQVDLQSCINEKTSLLQIDSSSPLLDSILQSSTAVLQELKLSWALSLLSEGIFTPSALSCSAFHNIRCLFLSTTVLDARAVTAMEMPSRKVQTKAKNSRSTLTLNKLRALIGSRLVVELYSPFMVMGPIACTNFFDYRILPDSVDSRLSHYGPISTSLEAKLVEDEHRPELQSSKRQGMLCIRGFTIGKPVEPERLERALQIVEKFDGGEGWMPMLGVYGLFGKDGCFYEFK</sequence>
<keyword evidence="3" id="KW-1185">Reference proteome</keyword>
<gene>
    <name evidence="2" type="ordered locus">KLTH0G06688g</name>
</gene>
<name>C5DM80_LACTC</name>
<dbReference type="RefSeq" id="XP_002555328.1">
    <property type="nucleotide sequence ID" value="XM_002555282.1"/>
</dbReference>
<dbReference type="STRING" id="559295.C5DM80"/>
<protein>
    <submittedName>
        <fullName evidence="2">KLTH0G06688p</fullName>
    </submittedName>
</protein>
<proteinExistence type="predicted"/>
<dbReference type="EMBL" id="CU928171">
    <property type="protein sequence ID" value="CAR24891.1"/>
    <property type="molecule type" value="Genomic_DNA"/>
</dbReference>
<dbReference type="OMA" id="ADWNIYT"/>
<dbReference type="KEGG" id="lth:KLTH0G06688g"/>